<feature type="domain" description="Glycosyltransferase 61 catalytic" evidence="4">
    <location>
        <begin position="177"/>
        <end position="374"/>
    </location>
</feature>
<accession>A0AAD5XAD9</accession>
<dbReference type="InterPro" id="IPR007657">
    <property type="entry name" value="Glycosyltransferase_61"/>
</dbReference>
<sequence length="487" mass="55903">MASSITICLNHWKFWAQVTVNNEVPMNNQEHQPHNHGKVGKYIPMFHEEDEIISQIYIIEKDTPGYHVCRLEHVCVEPNKTILYTKSEKATQILETRFNKKCYKKKKHRKKSNNSYSGSKNNGENSLNLLDRKFCDCFSYSAPYSFQHETPATKVATIFNATPTYLVYNWLPHHHLSHFAFSTVNLHSILQHNVFYALPAFKSILFQDLPPDGFTAYERGIWDIIMHGGRLAAVESVEFLRRVGGDDRERKCFTRLYSSTQSETYAQSPADLAVFRTTAERVLGLDITRRQCPPSRALILVRDKNNSRSRTIVNLWHVQKLLAAKGITQIDTRNMSGSMTLAEQAAAISQYGLIISSHSSQLTNLLFAHTHAAVMELGVVYKRGFRHLGRMAGLRYVNSVGHKPERVGYGYRGLYPRLLRECNFTRMGMGDVEEEEGEGKGCALTRREVEAMKNSDYRVNLEFFERDLDSVLEFLERKCFRSAGWIL</sequence>
<comment type="caution">
    <text evidence="5">The sequence shown here is derived from an EMBL/GenBank/DDBJ whole genome shotgun (WGS) entry which is preliminary data.</text>
</comment>
<dbReference type="Proteomes" id="UP001211907">
    <property type="component" value="Unassembled WGS sequence"/>
</dbReference>
<name>A0AAD5XAD9_9FUNG</name>
<dbReference type="AlphaFoldDB" id="A0AAD5XAD9"/>
<evidence type="ECO:0000256" key="1">
    <source>
        <dbReference type="ARBA" id="ARBA00022676"/>
    </source>
</evidence>
<protein>
    <recommendedName>
        <fullName evidence="4">Glycosyltransferase 61 catalytic domain-containing protein</fullName>
    </recommendedName>
</protein>
<evidence type="ECO:0000313" key="6">
    <source>
        <dbReference type="Proteomes" id="UP001211907"/>
    </source>
</evidence>
<keyword evidence="3" id="KW-0325">Glycoprotein</keyword>
<keyword evidence="6" id="KW-1185">Reference proteome</keyword>
<dbReference type="InterPro" id="IPR049625">
    <property type="entry name" value="Glyco_transf_61_cat"/>
</dbReference>
<dbReference type="PANTHER" id="PTHR20961">
    <property type="entry name" value="GLYCOSYLTRANSFERASE"/>
    <property type="match status" value="1"/>
</dbReference>
<organism evidence="5 6">
    <name type="scientific">Physocladia obscura</name>
    <dbReference type="NCBI Taxonomy" id="109957"/>
    <lineage>
        <taxon>Eukaryota</taxon>
        <taxon>Fungi</taxon>
        <taxon>Fungi incertae sedis</taxon>
        <taxon>Chytridiomycota</taxon>
        <taxon>Chytridiomycota incertae sedis</taxon>
        <taxon>Chytridiomycetes</taxon>
        <taxon>Chytridiales</taxon>
        <taxon>Chytriomycetaceae</taxon>
        <taxon>Physocladia</taxon>
    </lineage>
</organism>
<reference evidence="5" key="1">
    <citation type="submission" date="2020-05" db="EMBL/GenBank/DDBJ databases">
        <title>Phylogenomic resolution of chytrid fungi.</title>
        <authorList>
            <person name="Stajich J.E."/>
            <person name="Amses K."/>
            <person name="Simmons R."/>
            <person name="Seto K."/>
            <person name="Myers J."/>
            <person name="Bonds A."/>
            <person name="Quandt C.A."/>
            <person name="Barry K."/>
            <person name="Liu P."/>
            <person name="Grigoriev I."/>
            <person name="Longcore J.E."/>
            <person name="James T.Y."/>
        </authorList>
    </citation>
    <scope>NUCLEOTIDE SEQUENCE</scope>
    <source>
        <strain evidence="5">JEL0513</strain>
    </source>
</reference>
<dbReference type="GO" id="GO:0016757">
    <property type="term" value="F:glycosyltransferase activity"/>
    <property type="evidence" value="ECO:0007669"/>
    <property type="project" value="UniProtKB-KW"/>
</dbReference>
<evidence type="ECO:0000256" key="2">
    <source>
        <dbReference type="ARBA" id="ARBA00022679"/>
    </source>
</evidence>
<dbReference type="EMBL" id="JADGJH010003839">
    <property type="protein sequence ID" value="KAJ3088518.1"/>
    <property type="molecule type" value="Genomic_DNA"/>
</dbReference>
<proteinExistence type="predicted"/>
<dbReference type="Pfam" id="PF04577">
    <property type="entry name" value="Glyco_transf_61"/>
    <property type="match status" value="1"/>
</dbReference>
<keyword evidence="2" id="KW-0808">Transferase</keyword>
<evidence type="ECO:0000259" key="4">
    <source>
        <dbReference type="Pfam" id="PF04577"/>
    </source>
</evidence>
<evidence type="ECO:0000256" key="3">
    <source>
        <dbReference type="ARBA" id="ARBA00023180"/>
    </source>
</evidence>
<evidence type="ECO:0000313" key="5">
    <source>
        <dbReference type="EMBL" id="KAJ3088518.1"/>
    </source>
</evidence>
<keyword evidence="1" id="KW-0328">Glycosyltransferase</keyword>
<gene>
    <name evidence="5" type="ORF">HK100_008016</name>
</gene>